<keyword evidence="3" id="KW-0732">Signal</keyword>
<evidence type="ECO:0000256" key="1">
    <source>
        <dbReference type="ARBA" id="ARBA00009023"/>
    </source>
</evidence>
<dbReference type="GO" id="GO:0055085">
    <property type="term" value="P:transmembrane transport"/>
    <property type="evidence" value="ECO:0007669"/>
    <property type="project" value="InterPro"/>
</dbReference>
<dbReference type="InterPro" id="IPR004682">
    <property type="entry name" value="TRAP_DctP"/>
</dbReference>
<dbReference type="Pfam" id="PF03480">
    <property type="entry name" value="DctP"/>
    <property type="match status" value="1"/>
</dbReference>
<dbReference type="RefSeq" id="WP_053996161.1">
    <property type="nucleotide sequence ID" value="NZ_CP065643.1"/>
</dbReference>
<protein>
    <submittedName>
        <fullName evidence="4">C4-dicarboxylate ABC transporter</fullName>
    </submittedName>
</protein>
<evidence type="ECO:0000256" key="2">
    <source>
        <dbReference type="ARBA" id="ARBA00022448"/>
    </source>
</evidence>
<dbReference type="Gene3D" id="3.40.190.170">
    <property type="entry name" value="Bacterial extracellular solute-binding protein, family 7"/>
    <property type="match status" value="1"/>
</dbReference>
<dbReference type="GO" id="GO:0030288">
    <property type="term" value="C:outer membrane-bounded periplasmic space"/>
    <property type="evidence" value="ECO:0007669"/>
    <property type="project" value="InterPro"/>
</dbReference>
<evidence type="ECO:0000313" key="4">
    <source>
        <dbReference type="EMBL" id="KOY80921.1"/>
    </source>
</evidence>
<dbReference type="NCBIfam" id="TIGR00787">
    <property type="entry name" value="dctP"/>
    <property type="match status" value="1"/>
</dbReference>
<dbReference type="PATRIC" id="fig|33935.3.peg.2236"/>
<proteinExistence type="inferred from homology"/>
<name>A0A0N0CUZ8_9BACI</name>
<sequence length="351" mass="40416">MKKFIVGTIFTVLLLMIVISVQQGLLLAKPLPYDDEQKGLSTQITIHLSHVVAENTPKGQAANKFAELVEEKTNGMVKVHVYSNASLFNDENEFRALQKGDVEMIIPTFSKMTTYVPNWQVLDLPYLFHTEEEVHEVLTGTIGKQLLDELGPLHLHVKGLGFWYNGFKHVTSADQPIHTFEDLQGLRVRTMPSKVLEKQFEAVKATPIPVSFSELFTDLETHTIDAQENTASNIYSKGFYKVQQHMTITEHGILGYAVLINENFWDSLPEKIQKQMLTAMKETTEWQFEQATLMNEKDMQKLMQQDHFTVYTMSDQERQRFKQQLTPVYDFYRSHIQTNDILTEIEKVVTP</sequence>
<dbReference type="InterPro" id="IPR038404">
    <property type="entry name" value="TRAP_DctP_sf"/>
</dbReference>
<dbReference type="PANTHER" id="PTHR33376">
    <property type="match status" value="1"/>
</dbReference>
<dbReference type="SUPFAM" id="SSF53850">
    <property type="entry name" value="Periplasmic binding protein-like II"/>
    <property type="match status" value="1"/>
</dbReference>
<dbReference type="InterPro" id="IPR018389">
    <property type="entry name" value="DctP_fam"/>
</dbReference>
<keyword evidence="2" id="KW-0813">Transport</keyword>
<dbReference type="PANTHER" id="PTHR33376:SF7">
    <property type="entry name" value="C4-DICARBOXYLATE-BINDING PROTEIN DCTB"/>
    <property type="match status" value="1"/>
</dbReference>
<organism evidence="4 5">
    <name type="scientific">Lysinibacillus macroides</name>
    <dbReference type="NCBI Taxonomy" id="33935"/>
    <lineage>
        <taxon>Bacteria</taxon>
        <taxon>Bacillati</taxon>
        <taxon>Bacillota</taxon>
        <taxon>Bacilli</taxon>
        <taxon>Bacillales</taxon>
        <taxon>Bacillaceae</taxon>
        <taxon>Lysinibacillus</taxon>
    </lineage>
</organism>
<evidence type="ECO:0000313" key="5">
    <source>
        <dbReference type="Proteomes" id="UP000037977"/>
    </source>
</evidence>
<dbReference type="EMBL" id="LGCI01000010">
    <property type="protein sequence ID" value="KOY80921.1"/>
    <property type="molecule type" value="Genomic_DNA"/>
</dbReference>
<gene>
    <name evidence="4" type="ORF">ADM90_17280</name>
</gene>
<dbReference type="NCBIfam" id="NF037995">
    <property type="entry name" value="TRAP_S1"/>
    <property type="match status" value="1"/>
</dbReference>
<comment type="caution">
    <text evidence="4">The sequence shown here is derived from an EMBL/GenBank/DDBJ whole genome shotgun (WGS) entry which is preliminary data.</text>
</comment>
<comment type="similarity">
    <text evidence="1">Belongs to the bacterial solute-binding protein 7 family.</text>
</comment>
<dbReference type="STRING" id="33935.ADM90_17280"/>
<dbReference type="AlphaFoldDB" id="A0A0N0CUZ8"/>
<dbReference type="Proteomes" id="UP000037977">
    <property type="component" value="Unassembled WGS sequence"/>
</dbReference>
<reference evidence="4 5" key="1">
    <citation type="submission" date="2015-07" db="EMBL/GenBank/DDBJ databases">
        <title>Genome sequencing project for genomic taxonomy and phylogenomics of Bacillus-like bacteria.</title>
        <authorList>
            <person name="Liu B."/>
            <person name="Wang J."/>
            <person name="Zhu Y."/>
            <person name="Liu G."/>
            <person name="Chen Q."/>
            <person name="Chen Z."/>
            <person name="Che J."/>
            <person name="Ge C."/>
            <person name="Shi H."/>
            <person name="Pan Z."/>
            <person name="Liu X."/>
        </authorList>
    </citation>
    <scope>NUCLEOTIDE SEQUENCE [LARGE SCALE GENOMIC DNA]</scope>
    <source>
        <strain evidence="4 5">DSM 54</strain>
    </source>
</reference>
<keyword evidence="5" id="KW-1185">Reference proteome</keyword>
<dbReference type="CDD" id="cd13674">
    <property type="entry name" value="PBP2_TRAP_SBP_like_1"/>
    <property type="match status" value="1"/>
</dbReference>
<evidence type="ECO:0000256" key="3">
    <source>
        <dbReference type="ARBA" id="ARBA00022729"/>
    </source>
</evidence>
<dbReference type="PIRSF" id="PIRSF006470">
    <property type="entry name" value="DctB"/>
    <property type="match status" value="1"/>
</dbReference>
<accession>A0A0N0CUZ8</accession>
<dbReference type="OrthoDB" id="9776801at2"/>